<accession>I4EFW7</accession>
<keyword evidence="1" id="KW-0472">Membrane</keyword>
<feature type="transmembrane region" description="Helical" evidence="1">
    <location>
        <begin position="12"/>
        <end position="30"/>
    </location>
</feature>
<gene>
    <name evidence="2" type="ORF">NITHO_2490002</name>
</gene>
<feature type="transmembrane region" description="Helical" evidence="1">
    <location>
        <begin position="290"/>
        <end position="316"/>
    </location>
</feature>
<feature type="transmembrane region" description="Helical" evidence="1">
    <location>
        <begin position="328"/>
        <end position="345"/>
    </location>
</feature>
<evidence type="ECO:0000313" key="2">
    <source>
        <dbReference type="EMBL" id="CCF83579.1"/>
    </source>
</evidence>
<evidence type="ECO:0000313" key="3">
    <source>
        <dbReference type="Proteomes" id="UP000004221"/>
    </source>
</evidence>
<dbReference type="AlphaFoldDB" id="I4EFW7"/>
<dbReference type="Proteomes" id="UP000004221">
    <property type="component" value="Unassembled WGS sequence"/>
</dbReference>
<keyword evidence="1" id="KW-0812">Transmembrane</keyword>
<comment type="caution">
    <text evidence="2">The sequence shown here is derived from an EMBL/GenBank/DDBJ whole genome shotgun (WGS) entry which is preliminary data.</text>
</comment>
<protein>
    <recommendedName>
        <fullName evidence="4">Glycosyltransferase RgtA/B/C/D-like domain-containing protein</fullName>
    </recommendedName>
</protein>
<keyword evidence="3" id="KW-1185">Reference proteome</keyword>
<dbReference type="EMBL" id="CAGS01000167">
    <property type="protein sequence ID" value="CCF83579.1"/>
    <property type="molecule type" value="Genomic_DNA"/>
</dbReference>
<feature type="transmembrane region" description="Helical" evidence="1">
    <location>
        <begin position="218"/>
        <end position="239"/>
    </location>
</feature>
<dbReference type="RefSeq" id="WP_008476946.1">
    <property type="nucleotide sequence ID" value="NZ_CAGS01000167.1"/>
</dbReference>
<sequence>MHGFKRITQGGGPLVCALLVFSMAALWSAIVPLGEAPDEPEHFAYVNAVMEGHFPSLTMPTSREAFQPPLAYLEDAVAARPFSPPSPTHLKVNPAASLDPGAPLARAFKARFAHPPDQDYPWSGWVRLWHLLRVVSAAWLAFAAVMAFLAARRLFPRSPVLWPVIAAATALLPQEIFIGMTVSNDPATIGMAALAVWFAALMWRRAPSTRSALLGGMLAGWLMLTKLSLLPFALLLVSLPVFSRRRWDKSALSTLMALLIWSPWALRLWYQTGDPTGLRANMDLHPTLRPASHLTLGFWHAAFATTSASLWGRFGWMNIALLVPDGRATALLIALMSLGIVVGLIRPDRLVWTALAGVIIVTIGAWLQYLASVGGSAAQGRLLMACALPVALLSALPFAGPLERVPAWIGWLVVVVAVAVDSYLLFWLIGPAYW</sequence>
<keyword evidence="1" id="KW-1133">Transmembrane helix</keyword>
<evidence type="ECO:0008006" key="4">
    <source>
        <dbReference type="Google" id="ProtNLM"/>
    </source>
</evidence>
<organism evidence="2 3">
    <name type="scientific">Nitrolancea hollandica Lb</name>
    <dbReference type="NCBI Taxonomy" id="1129897"/>
    <lineage>
        <taxon>Bacteria</taxon>
        <taxon>Pseudomonadati</taxon>
        <taxon>Thermomicrobiota</taxon>
        <taxon>Thermomicrobia</taxon>
        <taxon>Sphaerobacterales</taxon>
        <taxon>Sphaerobacterineae</taxon>
        <taxon>Sphaerobacteraceae</taxon>
        <taxon>Nitrolancea</taxon>
    </lineage>
</organism>
<evidence type="ECO:0000256" key="1">
    <source>
        <dbReference type="SAM" id="Phobius"/>
    </source>
</evidence>
<feature type="transmembrane region" description="Helical" evidence="1">
    <location>
        <begin position="408"/>
        <end position="429"/>
    </location>
</feature>
<reference evidence="2 3" key="1">
    <citation type="journal article" date="2012" name="ISME J.">
        <title>Nitrification expanded: discovery, physiology and genomics of a nitrite-oxidizing bacterium from the phylum Chloroflexi.</title>
        <authorList>
            <person name="Sorokin D.Y."/>
            <person name="Lucker S."/>
            <person name="Vejmelkova D."/>
            <person name="Kostrikina N.A."/>
            <person name="Kleerebezem R."/>
            <person name="Rijpstra W.I."/>
            <person name="Damste J.S."/>
            <person name="Le Paslier D."/>
            <person name="Muyzer G."/>
            <person name="Wagner M."/>
            <person name="van Loosdrecht M.C."/>
            <person name="Daims H."/>
        </authorList>
    </citation>
    <scope>NUCLEOTIDE SEQUENCE [LARGE SCALE GENOMIC DNA]</scope>
    <source>
        <strain evidence="3">none</strain>
    </source>
</reference>
<proteinExistence type="predicted"/>
<feature type="transmembrane region" description="Helical" evidence="1">
    <location>
        <begin position="131"/>
        <end position="151"/>
    </location>
</feature>
<feature type="transmembrane region" description="Helical" evidence="1">
    <location>
        <begin position="251"/>
        <end position="270"/>
    </location>
</feature>
<feature type="transmembrane region" description="Helical" evidence="1">
    <location>
        <begin position="187"/>
        <end position="206"/>
    </location>
</feature>
<feature type="transmembrane region" description="Helical" evidence="1">
    <location>
        <begin position="351"/>
        <end position="370"/>
    </location>
</feature>
<feature type="transmembrane region" description="Helical" evidence="1">
    <location>
        <begin position="382"/>
        <end position="402"/>
    </location>
</feature>
<dbReference type="OrthoDB" id="158419at2"/>
<name>I4EFW7_9BACT</name>